<accession>Q0C8N5</accession>
<dbReference type="RefSeq" id="XP_001218571.1">
    <property type="nucleotide sequence ID" value="XM_001218570.1"/>
</dbReference>
<protein>
    <recommendedName>
        <fullName evidence="3">Nephrocystin 3-like N-terminal domain-containing protein</fullName>
    </recommendedName>
</protein>
<reference evidence="5" key="1">
    <citation type="submission" date="2005-09" db="EMBL/GenBank/DDBJ databases">
        <title>Annotation of the Aspergillus terreus NIH2624 genome.</title>
        <authorList>
            <person name="Birren B.W."/>
            <person name="Lander E.S."/>
            <person name="Galagan J.E."/>
            <person name="Nusbaum C."/>
            <person name="Devon K."/>
            <person name="Henn M."/>
            <person name="Ma L.-J."/>
            <person name="Jaffe D.B."/>
            <person name="Butler J."/>
            <person name="Alvarez P."/>
            <person name="Gnerre S."/>
            <person name="Grabherr M."/>
            <person name="Kleber M."/>
            <person name="Mauceli E.W."/>
            <person name="Brockman W."/>
            <person name="Rounsley S."/>
            <person name="Young S.K."/>
            <person name="LaButti K."/>
            <person name="Pushparaj V."/>
            <person name="DeCaprio D."/>
            <person name="Crawford M."/>
            <person name="Koehrsen M."/>
            <person name="Engels R."/>
            <person name="Montgomery P."/>
            <person name="Pearson M."/>
            <person name="Howarth C."/>
            <person name="Larson L."/>
            <person name="Luoma S."/>
            <person name="White J."/>
            <person name="Alvarado L."/>
            <person name="Kodira C.D."/>
            <person name="Zeng Q."/>
            <person name="Oleary S."/>
            <person name="Yandava C."/>
            <person name="Denning D.W."/>
            <person name="Nierman W.C."/>
            <person name="Milne T."/>
            <person name="Madden K."/>
        </authorList>
    </citation>
    <scope>NUCLEOTIDE SEQUENCE [LARGE SCALE GENOMIC DNA]</scope>
    <source>
        <strain evidence="5">NIH 2624 / FGSC A1156</strain>
    </source>
</reference>
<dbReference type="InterPro" id="IPR056884">
    <property type="entry name" value="NPHP3-like_N"/>
</dbReference>
<name>Q0C8N5_ASPTN</name>
<proteinExistence type="predicted"/>
<dbReference type="Proteomes" id="UP000007963">
    <property type="component" value="Unassembled WGS sequence"/>
</dbReference>
<feature type="compositionally biased region" description="Polar residues" evidence="2">
    <location>
        <begin position="82"/>
        <end position="120"/>
    </location>
</feature>
<dbReference type="VEuPathDB" id="FungiDB:ATEG_09949"/>
<organism evidence="4 5">
    <name type="scientific">Aspergillus terreus (strain NIH 2624 / FGSC A1156)</name>
    <dbReference type="NCBI Taxonomy" id="341663"/>
    <lineage>
        <taxon>Eukaryota</taxon>
        <taxon>Fungi</taxon>
        <taxon>Dikarya</taxon>
        <taxon>Ascomycota</taxon>
        <taxon>Pezizomycotina</taxon>
        <taxon>Eurotiomycetes</taxon>
        <taxon>Eurotiomycetidae</taxon>
        <taxon>Eurotiales</taxon>
        <taxon>Aspergillaceae</taxon>
        <taxon>Aspergillus</taxon>
        <taxon>Aspergillus subgen. Circumdati</taxon>
    </lineage>
</organism>
<gene>
    <name evidence="4" type="ORF">ATEG_09949</name>
</gene>
<dbReference type="EMBL" id="CH476608">
    <property type="protein sequence ID" value="EAU30140.1"/>
    <property type="molecule type" value="Genomic_DNA"/>
</dbReference>
<evidence type="ECO:0000259" key="3">
    <source>
        <dbReference type="Pfam" id="PF24883"/>
    </source>
</evidence>
<feature type="compositionally biased region" description="Polar residues" evidence="2">
    <location>
        <begin position="140"/>
        <end position="165"/>
    </location>
</feature>
<evidence type="ECO:0000313" key="4">
    <source>
        <dbReference type="EMBL" id="EAU30140.1"/>
    </source>
</evidence>
<feature type="domain" description="Nephrocystin 3-like N-terminal" evidence="3">
    <location>
        <begin position="2"/>
        <end position="64"/>
    </location>
</feature>
<dbReference type="AlphaFoldDB" id="Q0C8N5"/>
<dbReference type="Pfam" id="PF24883">
    <property type="entry name" value="NPHP3_N"/>
    <property type="match status" value="1"/>
</dbReference>
<evidence type="ECO:0000313" key="5">
    <source>
        <dbReference type="Proteomes" id="UP000007963"/>
    </source>
</evidence>
<dbReference type="HOGENOM" id="CLU_1610410_0_0_1"/>
<keyword evidence="1" id="KW-0677">Repeat</keyword>
<dbReference type="GeneID" id="4354458"/>
<evidence type="ECO:0000256" key="2">
    <source>
        <dbReference type="SAM" id="MobiDB-lite"/>
    </source>
</evidence>
<dbReference type="STRING" id="341663.Q0C8N5"/>
<feature type="region of interest" description="Disordered" evidence="2">
    <location>
        <begin position="58"/>
        <end position="165"/>
    </location>
</feature>
<dbReference type="OrthoDB" id="674604at2759"/>
<evidence type="ECO:0000256" key="1">
    <source>
        <dbReference type="ARBA" id="ARBA00022737"/>
    </source>
</evidence>
<sequence>MLLCGIIDELEATIDNSTLWSFFFCQTSDSRINNATAVLRSLVHQLVDQQLSLISHVQESSEAGRQSPYRGNGVRAARVDGGTSQEQNENSSAPLARNTPASEQQTADASIPGTQQSTNWPTTEEGTPGERERGGGPQVYSPTASQEWSETEGTPTSHSTFRPMT</sequence>